<dbReference type="VEuPathDB" id="FungiDB:LCOR_05967.1"/>
<evidence type="ECO:0000313" key="1">
    <source>
        <dbReference type="EMBL" id="CDH54748.1"/>
    </source>
</evidence>
<sequence>MADLWSDVTEQPILAIESGTWANVIADSTCCLQQCIQQLLTHLDNRARALATSGNFEAALKDVARIRQLAPSSAVGYLCAGHVYSLQGRQKAAIDIYDQGLVAVSSSDPSHQQLVKARSMAQERDNTRIDFINKFPLDIITNVAPRILSEEKMTPSVIREYLGVSRVWREKLLMCIRQLHVFSTIDDNHVNDKNLLGLIAPYCTALTLKSKVVSLRQFISDARFPLLRALNIVDSYYHSYEDDEEDYGSRDVLDTIISFRSKATLTHLTISVDELCDIPLGDILSSCPYLVDLETTYINTNMSTAPASCPNMKSLSFMLNEDQDFDMDDITKRFPGLEKLAVSPFYYATDLKIIQDNCPKLRVIGSHENGDFPATSNPNDMLTAGVRTFYVHDYEAHWLDEDQGDMEHVMEFIKQNSHTLQDITFYTSLPFSGPSDQVGAVDVSNIPQFNRMTSYTQQIYIPQHLRIARMVAQKSPHLKKFELISAFDDDTDAGVFFEDLIGHCKLEVAIVRLACFDPLLDMERIERFIQYHGTIDSQLHTLILPDYGFISTGALDTLIALPRLKTLGFGLPLVFDEDDTSENGLDDADGEHAARFIQKLGLGCPQLEHLEITSGSRPIQHIIFVQLSKLKIKSLKFAIPVNSNTLASLLTLLECPQLQELHIYPACNTKDPMSNYVRKMLKSKIPSVTW</sequence>
<dbReference type="SUPFAM" id="SSF48452">
    <property type="entry name" value="TPR-like"/>
    <property type="match status" value="1"/>
</dbReference>
<dbReference type="SUPFAM" id="SSF52047">
    <property type="entry name" value="RNI-like"/>
    <property type="match status" value="1"/>
</dbReference>
<accession>A0A068RX53</accession>
<dbReference type="Gene3D" id="3.80.10.10">
    <property type="entry name" value="Ribonuclease Inhibitor"/>
    <property type="match status" value="2"/>
</dbReference>
<protein>
    <submittedName>
        <fullName evidence="1">Uncharacterized protein</fullName>
    </submittedName>
</protein>
<organism evidence="1 2">
    <name type="scientific">Lichtheimia corymbifera JMRC:FSU:9682</name>
    <dbReference type="NCBI Taxonomy" id="1263082"/>
    <lineage>
        <taxon>Eukaryota</taxon>
        <taxon>Fungi</taxon>
        <taxon>Fungi incertae sedis</taxon>
        <taxon>Mucoromycota</taxon>
        <taxon>Mucoromycotina</taxon>
        <taxon>Mucoromycetes</taxon>
        <taxon>Mucorales</taxon>
        <taxon>Lichtheimiaceae</taxon>
        <taxon>Lichtheimia</taxon>
    </lineage>
</organism>
<comment type="caution">
    <text evidence="1">The sequence shown here is derived from an EMBL/GenBank/DDBJ whole genome shotgun (WGS) entry which is preliminary data.</text>
</comment>
<keyword evidence="2" id="KW-1185">Reference proteome</keyword>
<reference evidence="1" key="1">
    <citation type="submission" date="2013-08" db="EMBL/GenBank/DDBJ databases">
        <title>Gene expansion shapes genome architecture in the human pathogen Lichtheimia corymbifera: an evolutionary genomics analysis in the ancient terrestrial Mucorales (Mucoromycotina).</title>
        <authorList>
            <person name="Schwartze V.U."/>
            <person name="Winter S."/>
            <person name="Shelest E."/>
            <person name="Marcet-Houben M."/>
            <person name="Horn F."/>
            <person name="Wehner S."/>
            <person name="Hoffmann K."/>
            <person name="Riege K."/>
            <person name="Sammeth M."/>
            <person name="Nowrousian M."/>
            <person name="Valiante V."/>
            <person name="Linde J."/>
            <person name="Jacobsen I.D."/>
            <person name="Marz M."/>
            <person name="Brakhage A.A."/>
            <person name="Gabaldon T."/>
            <person name="Bocker S."/>
            <person name="Voigt K."/>
        </authorList>
    </citation>
    <scope>NUCLEOTIDE SEQUENCE [LARGE SCALE GENOMIC DNA]</scope>
    <source>
        <strain evidence="1">FSU 9682</strain>
    </source>
</reference>
<dbReference type="PANTHER" id="PTHR38926">
    <property type="entry name" value="F-BOX DOMAIN CONTAINING PROTEIN, EXPRESSED"/>
    <property type="match status" value="1"/>
</dbReference>
<dbReference type="PANTHER" id="PTHR38926:SF72">
    <property type="entry name" value="IM:7136021-RELATED"/>
    <property type="match status" value="1"/>
</dbReference>
<dbReference type="EMBL" id="CBTN010000025">
    <property type="protein sequence ID" value="CDH54748.1"/>
    <property type="molecule type" value="Genomic_DNA"/>
</dbReference>
<gene>
    <name evidence="1" type="ORF">LCOR_05967.1</name>
</gene>
<dbReference type="Gene3D" id="1.25.40.10">
    <property type="entry name" value="Tetratricopeptide repeat domain"/>
    <property type="match status" value="1"/>
</dbReference>
<dbReference type="Proteomes" id="UP000027586">
    <property type="component" value="Unassembled WGS sequence"/>
</dbReference>
<evidence type="ECO:0000313" key="2">
    <source>
        <dbReference type="Proteomes" id="UP000027586"/>
    </source>
</evidence>
<dbReference type="OrthoDB" id="629492at2759"/>
<dbReference type="InterPro" id="IPR011990">
    <property type="entry name" value="TPR-like_helical_dom_sf"/>
</dbReference>
<dbReference type="AlphaFoldDB" id="A0A068RX53"/>
<dbReference type="InterPro" id="IPR032675">
    <property type="entry name" value="LRR_dom_sf"/>
</dbReference>
<name>A0A068RX53_9FUNG</name>
<proteinExistence type="predicted"/>